<organism evidence="2">
    <name type="scientific">Arundo donax</name>
    <name type="common">Giant reed</name>
    <name type="synonym">Donax arundinaceus</name>
    <dbReference type="NCBI Taxonomy" id="35708"/>
    <lineage>
        <taxon>Eukaryota</taxon>
        <taxon>Viridiplantae</taxon>
        <taxon>Streptophyta</taxon>
        <taxon>Embryophyta</taxon>
        <taxon>Tracheophyta</taxon>
        <taxon>Spermatophyta</taxon>
        <taxon>Magnoliopsida</taxon>
        <taxon>Liliopsida</taxon>
        <taxon>Poales</taxon>
        <taxon>Poaceae</taxon>
        <taxon>PACMAD clade</taxon>
        <taxon>Arundinoideae</taxon>
        <taxon>Arundineae</taxon>
        <taxon>Arundo</taxon>
    </lineage>
</organism>
<feature type="region of interest" description="Disordered" evidence="1">
    <location>
        <begin position="20"/>
        <end position="41"/>
    </location>
</feature>
<accession>A0A0A9AEW1</accession>
<evidence type="ECO:0000313" key="2">
    <source>
        <dbReference type="EMBL" id="JAD45597.1"/>
    </source>
</evidence>
<reference evidence="2" key="2">
    <citation type="journal article" date="2015" name="Data Brief">
        <title>Shoot transcriptome of the giant reed, Arundo donax.</title>
        <authorList>
            <person name="Barrero R.A."/>
            <person name="Guerrero F.D."/>
            <person name="Moolhuijzen P."/>
            <person name="Goolsby J.A."/>
            <person name="Tidwell J."/>
            <person name="Bellgard S.E."/>
            <person name="Bellgard M.I."/>
        </authorList>
    </citation>
    <scope>NUCLEOTIDE SEQUENCE</scope>
    <source>
        <tissue evidence="2">Shoot tissue taken approximately 20 cm above the soil surface</tissue>
    </source>
</reference>
<feature type="compositionally biased region" description="Basic and acidic residues" evidence="1">
    <location>
        <begin position="25"/>
        <end position="41"/>
    </location>
</feature>
<proteinExistence type="predicted"/>
<sequence>MIAGEIGAWEHRANRRCDQCGGTMESRHGADCVGDGRDATR</sequence>
<dbReference type="AlphaFoldDB" id="A0A0A9AEW1"/>
<evidence type="ECO:0000256" key="1">
    <source>
        <dbReference type="SAM" id="MobiDB-lite"/>
    </source>
</evidence>
<name>A0A0A9AEW1_ARUDO</name>
<reference evidence="2" key="1">
    <citation type="submission" date="2014-09" db="EMBL/GenBank/DDBJ databases">
        <authorList>
            <person name="Magalhaes I.L.F."/>
            <person name="Oliveira U."/>
            <person name="Santos F.R."/>
            <person name="Vidigal T.H.D.A."/>
            <person name="Brescovit A.D."/>
            <person name="Santos A.J."/>
        </authorList>
    </citation>
    <scope>NUCLEOTIDE SEQUENCE</scope>
    <source>
        <tissue evidence="2">Shoot tissue taken approximately 20 cm above the soil surface</tissue>
    </source>
</reference>
<protein>
    <submittedName>
        <fullName evidence="2">Uncharacterized protein</fullName>
    </submittedName>
</protein>
<dbReference type="EMBL" id="GBRH01252298">
    <property type="protein sequence ID" value="JAD45597.1"/>
    <property type="molecule type" value="Transcribed_RNA"/>
</dbReference>